<dbReference type="SUPFAM" id="SSF53098">
    <property type="entry name" value="Ribonuclease H-like"/>
    <property type="match status" value="1"/>
</dbReference>
<dbReference type="Proteomes" id="UP000035680">
    <property type="component" value="Unassembled WGS sequence"/>
</dbReference>
<dbReference type="GO" id="GO:0003964">
    <property type="term" value="F:RNA-directed DNA polymerase activity"/>
    <property type="evidence" value="ECO:0007669"/>
    <property type="project" value="UniProtKB-KW"/>
</dbReference>
<keyword evidence="3" id="KW-0645">Protease</keyword>
<dbReference type="STRING" id="75913.A0A0K0EVG7"/>
<reference evidence="17" key="1">
    <citation type="submission" date="2014-07" db="EMBL/GenBank/DDBJ databases">
        <authorList>
            <person name="Martin A.A"/>
            <person name="De Silva N."/>
        </authorList>
    </citation>
    <scope>NUCLEOTIDE SEQUENCE</scope>
</reference>
<keyword evidence="5" id="KW-0479">Metal-binding</keyword>
<keyword evidence="13" id="KW-0548">Nucleotidyltransferase</keyword>
<feature type="domain" description="Retrovirus-related Pol polyprotein from transposon TNT 1-94-like beta-barrel" evidence="16">
    <location>
        <begin position="154"/>
        <end position="211"/>
    </location>
</feature>
<dbReference type="GO" id="GO:0003887">
    <property type="term" value="F:DNA-directed DNA polymerase activity"/>
    <property type="evidence" value="ECO:0007669"/>
    <property type="project" value="UniProtKB-KW"/>
</dbReference>
<comment type="function">
    <text evidence="1">The aspartyl protease (PR) mediates the proteolytic cleavages of the Gag and Gag-Pol polyproteins after assembly of the VLP.</text>
</comment>
<keyword evidence="11" id="KW-0229">DNA integration</keyword>
<keyword evidence="8" id="KW-0378">Hydrolase</keyword>
<evidence type="ECO:0000256" key="2">
    <source>
        <dbReference type="ARBA" id="ARBA00022612"/>
    </source>
</evidence>
<evidence type="ECO:0000313" key="17">
    <source>
        <dbReference type="Proteomes" id="UP000035680"/>
    </source>
</evidence>
<keyword evidence="10" id="KW-0460">Magnesium</keyword>
<keyword evidence="15" id="KW-0233">DNA recombination</keyword>
<dbReference type="GO" id="GO:0006508">
    <property type="term" value="P:proteolysis"/>
    <property type="evidence" value="ECO:0007669"/>
    <property type="project" value="UniProtKB-KW"/>
</dbReference>
<evidence type="ECO:0000256" key="8">
    <source>
        <dbReference type="ARBA" id="ARBA00022801"/>
    </source>
</evidence>
<name>A0A0K0EVG7_STRVS</name>
<evidence type="ECO:0000256" key="12">
    <source>
        <dbReference type="ARBA" id="ARBA00022918"/>
    </source>
</evidence>
<keyword evidence="13" id="KW-0808">Transferase</keyword>
<dbReference type="InterPro" id="IPR039537">
    <property type="entry name" value="Retrotran_Ty1/copia-like"/>
</dbReference>
<evidence type="ECO:0000256" key="10">
    <source>
        <dbReference type="ARBA" id="ARBA00022842"/>
    </source>
</evidence>
<evidence type="ECO:0000256" key="9">
    <source>
        <dbReference type="ARBA" id="ARBA00022840"/>
    </source>
</evidence>
<protein>
    <submittedName>
        <fullName evidence="18">Integrase catalytic domain-containing protein</fullName>
    </submittedName>
</protein>
<dbReference type="GO" id="GO:0008233">
    <property type="term" value="F:peptidase activity"/>
    <property type="evidence" value="ECO:0007669"/>
    <property type="project" value="UniProtKB-KW"/>
</dbReference>
<keyword evidence="17" id="KW-1185">Reference proteome</keyword>
<dbReference type="Pfam" id="PF22936">
    <property type="entry name" value="Pol_BBD"/>
    <property type="match status" value="1"/>
</dbReference>
<dbReference type="PANTHER" id="PTHR42648:SF11">
    <property type="entry name" value="TRANSPOSON TY4-P GAG-POL POLYPROTEIN"/>
    <property type="match status" value="1"/>
</dbReference>
<keyword evidence="4" id="KW-0540">Nuclease</keyword>
<keyword evidence="2" id="KW-1188">Viral release from host cell</keyword>
<dbReference type="WBParaSite" id="SVE_0051700.1">
    <property type="protein sequence ID" value="SVE_0051700.1"/>
    <property type="gene ID" value="SVE_0051700"/>
</dbReference>
<evidence type="ECO:0000256" key="7">
    <source>
        <dbReference type="ARBA" id="ARBA00022759"/>
    </source>
</evidence>
<keyword evidence="9" id="KW-0067">ATP-binding</keyword>
<dbReference type="Gene3D" id="3.30.420.10">
    <property type="entry name" value="Ribonuclease H-like superfamily/Ribonuclease H"/>
    <property type="match status" value="1"/>
</dbReference>
<dbReference type="GO" id="GO:0003676">
    <property type="term" value="F:nucleic acid binding"/>
    <property type="evidence" value="ECO:0007669"/>
    <property type="project" value="InterPro"/>
</dbReference>
<keyword evidence="12" id="KW-0695">RNA-directed DNA polymerase</keyword>
<proteinExistence type="predicted"/>
<evidence type="ECO:0000256" key="13">
    <source>
        <dbReference type="ARBA" id="ARBA00022932"/>
    </source>
</evidence>
<dbReference type="AlphaFoldDB" id="A0A0K0EVG7"/>
<evidence type="ECO:0000256" key="5">
    <source>
        <dbReference type="ARBA" id="ARBA00022723"/>
    </source>
</evidence>
<keyword evidence="6" id="KW-0547">Nucleotide-binding</keyword>
<dbReference type="InterPro" id="IPR054722">
    <property type="entry name" value="PolX-like_BBD"/>
</dbReference>
<evidence type="ECO:0000259" key="16">
    <source>
        <dbReference type="Pfam" id="PF22936"/>
    </source>
</evidence>
<dbReference type="GO" id="GO:0006310">
    <property type="term" value="P:DNA recombination"/>
    <property type="evidence" value="ECO:0007669"/>
    <property type="project" value="UniProtKB-KW"/>
</dbReference>
<evidence type="ECO:0000256" key="11">
    <source>
        <dbReference type="ARBA" id="ARBA00022908"/>
    </source>
</evidence>
<dbReference type="InterPro" id="IPR012337">
    <property type="entry name" value="RNaseH-like_sf"/>
</dbReference>
<keyword evidence="14" id="KW-0917">Virion maturation</keyword>
<evidence type="ECO:0000256" key="15">
    <source>
        <dbReference type="ARBA" id="ARBA00023172"/>
    </source>
</evidence>
<evidence type="ECO:0000256" key="4">
    <source>
        <dbReference type="ARBA" id="ARBA00022722"/>
    </source>
</evidence>
<dbReference type="GO" id="GO:0015074">
    <property type="term" value="P:DNA integration"/>
    <property type="evidence" value="ECO:0007669"/>
    <property type="project" value="UniProtKB-KW"/>
</dbReference>
<evidence type="ECO:0000256" key="14">
    <source>
        <dbReference type="ARBA" id="ARBA00023113"/>
    </source>
</evidence>
<sequence>MLDYAFYYDIYDLLDAIDGRFNKPVLTQVIGLKRKLYCQNFTNVTDLITETNKIILQLKKLNQPITDKEVAHITFATLPQFYESFISSLEMDTELKFNNDFYIYHISMKILKNQLCTLKKIIQKDHQIHFANQCLSKNFEHRTQIKCSCILKSTFLKNVKNISLKILKTADGSKVQVNKAGTLSLLGQELHDVLYVPQFHTNLLSLGKLIQNFNLDKKDGNLFLKSSNINIPVLTINNMLTINLQQDVCLNLTKCDDTDSFHKRFGHTNLKSMKKALHRTFKNISSSCSSCLATKILKAIKSKSDTFNALCVIVNDLENSSGFKVKFFNTDNGLKFCIKNFINWTRSKGIVRITTIAHTPEANPVERYIRTLKNMCGVILYD</sequence>
<dbReference type="GO" id="GO:0046872">
    <property type="term" value="F:metal ion binding"/>
    <property type="evidence" value="ECO:0007669"/>
    <property type="project" value="UniProtKB-KW"/>
</dbReference>
<dbReference type="PANTHER" id="PTHR42648">
    <property type="entry name" value="TRANSPOSASE, PUTATIVE-RELATED"/>
    <property type="match status" value="1"/>
</dbReference>
<dbReference type="InterPro" id="IPR036397">
    <property type="entry name" value="RNaseH_sf"/>
</dbReference>
<keyword evidence="13" id="KW-0239">DNA-directed DNA polymerase</keyword>
<organism evidence="17 18">
    <name type="scientific">Strongyloides venezuelensis</name>
    <name type="common">Threadworm</name>
    <dbReference type="NCBI Taxonomy" id="75913"/>
    <lineage>
        <taxon>Eukaryota</taxon>
        <taxon>Metazoa</taxon>
        <taxon>Ecdysozoa</taxon>
        <taxon>Nematoda</taxon>
        <taxon>Chromadorea</taxon>
        <taxon>Rhabditida</taxon>
        <taxon>Tylenchina</taxon>
        <taxon>Panagrolaimomorpha</taxon>
        <taxon>Strongyloidoidea</taxon>
        <taxon>Strongyloididae</taxon>
        <taxon>Strongyloides</taxon>
    </lineage>
</organism>
<evidence type="ECO:0000313" key="18">
    <source>
        <dbReference type="WBParaSite" id="SVE_0051700.1"/>
    </source>
</evidence>
<evidence type="ECO:0000256" key="1">
    <source>
        <dbReference type="ARBA" id="ARBA00002180"/>
    </source>
</evidence>
<dbReference type="GO" id="GO:0005524">
    <property type="term" value="F:ATP binding"/>
    <property type="evidence" value="ECO:0007669"/>
    <property type="project" value="UniProtKB-KW"/>
</dbReference>
<accession>A0A0K0EVG7</accession>
<evidence type="ECO:0000256" key="6">
    <source>
        <dbReference type="ARBA" id="ARBA00022741"/>
    </source>
</evidence>
<evidence type="ECO:0000256" key="3">
    <source>
        <dbReference type="ARBA" id="ARBA00022670"/>
    </source>
</evidence>
<dbReference type="GO" id="GO:0004519">
    <property type="term" value="F:endonuclease activity"/>
    <property type="evidence" value="ECO:0007669"/>
    <property type="project" value="UniProtKB-KW"/>
</dbReference>
<keyword evidence="7" id="KW-0255">Endonuclease</keyword>
<reference evidence="18" key="2">
    <citation type="submission" date="2015-08" db="UniProtKB">
        <authorList>
            <consortium name="WormBaseParasite"/>
        </authorList>
    </citation>
    <scope>IDENTIFICATION</scope>
</reference>